<feature type="compositionally biased region" description="Acidic residues" evidence="1">
    <location>
        <begin position="85"/>
        <end position="97"/>
    </location>
</feature>
<comment type="caution">
    <text evidence="2">The sequence shown here is derived from an EMBL/GenBank/DDBJ whole genome shotgun (WGS) entry which is preliminary data.</text>
</comment>
<sequence>MAMDSAELSQRDTAVLGGELFTPAEGMCTILGPLEAGETYAREILRRQWFRGFSALKAKSDLEKAGMAILRKHGLGAEDPRESDGANEQEEEEEEEELHQRQRHVGMAAERFKQERKRGELLYEERKERQEMEWEEFEGISGLQLQMEENLSRLAQEEESMAMLQLIHDVMKPKFRHRYIFAWGIVAAVAHPPPWSELDRIRCSQRHKPVYMRFPPLTCQIPIEPNPFWNSLESYTGPAGLIRM</sequence>
<dbReference type="VEuPathDB" id="TriTrypDB:TCSYLVIO_002982"/>
<dbReference type="VEuPathDB" id="TriTrypDB:TcYC6_0107270"/>
<dbReference type="VEuPathDB" id="TriTrypDB:TcCL_NonESM04997"/>
<dbReference type="EMBL" id="PRFA01000044">
    <property type="protein sequence ID" value="PWU91248.1"/>
    <property type="molecule type" value="Genomic_DNA"/>
</dbReference>
<dbReference type="VEuPathDB" id="TriTrypDB:C3747_98g123"/>
<dbReference type="VEuPathDB" id="TriTrypDB:TCDM_05532"/>
<feature type="region of interest" description="Disordered" evidence="1">
    <location>
        <begin position="73"/>
        <end position="104"/>
    </location>
</feature>
<dbReference type="Proteomes" id="UP000246121">
    <property type="component" value="Unassembled WGS sequence"/>
</dbReference>
<dbReference type="VEuPathDB" id="TriTrypDB:TcCLB.509237.40"/>
<gene>
    <name evidence="2" type="ORF">C4B63_44g214</name>
</gene>
<organism evidence="2 3">
    <name type="scientific">Trypanosoma cruzi</name>
    <dbReference type="NCBI Taxonomy" id="5693"/>
    <lineage>
        <taxon>Eukaryota</taxon>
        <taxon>Discoba</taxon>
        <taxon>Euglenozoa</taxon>
        <taxon>Kinetoplastea</taxon>
        <taxon>Metakinetoplastina</taxon>
        <taxon>Trypanosomatida</taxon>
        <taxon>Trypanosomatidae</taxon>
        <taxon>Trypanosoma</taxon>
        <taxon>Schizotrypanum</taxon>
    </lineage>
</organism>
<evidence type="ECO:0000256" key="1">
    <source>
        <dbReference type="SAM" id="MobiDB-lite"/>
    </source>
</evidence>
<accession>A0A2V2V847</accession>
<feature type="compositionally biased region" description="Basic and acidic residues" evidence="1">
    <location>
        <begin position="75"/>
        <end position="84"/>
    </location>
</feature>
<proteinExistence type="predicted"/>
<dbReference type="VEuPathDB" id="TriTrypDB:C4B63_44g214"/>
<dbReference type="VEuPathDB" id="TriTrypDB:TcCLB.508927.10"/>
<dbReference type="VEuPathDB" id="TriTrypDB:Tc_MARK_1718"/>
<evidence type="ECO:0000313" key="3">
    <source>
        <dbReference type="Proteomes" id="UP000246121"/>
    </source>
</evidence>
<dbReference type="AlphaFoldDB" id="A0A2V2V847"/>
<name>A0A2V2V847_TRYCR</name>
<dbReference type="VEuPathDB" id="TriTrypDB:BCY84_21606"/>
<dbReference type="VEuPathDB" id="TriTrypDB:TcBrA4_0034030"/>
<dbReference type="VEuPathDB" id="TriTrypDB:TcG_04373"/>
<reference evidence="2 3" key="1">
    <citation type="journal article" date="2018" name="Microb. Genom.">
        <title>Expanding an expanded genome: long-read sequencing of Trypanosoma cruzi.</title>
        <authorList>
            <person name="Berna L."/>
            <person name="Rodriguez M."/>
            <person name="Chiribao M.L."/>
            <person name="Parodi-Talice A."/>
            <person name="Pita S."/>
            <person name="Rijo G."/>
            <person name="Alvarez-Valin F."/>
            <person name="Robello C."/>
        </authorList>
    </citation>
    <scope>NUCLEOTIDE SEQUENCE [LARGE SCALE GENOMIC DNA]</scope>
    <source>
        <strain evidence="2 3">Dm28c</strain>
    </source>
</reference>
<protein>
    <submittedName>
        <fullName evidence="2">Uncharacterized protein</fullName>
    </submittedName>
</protein>
<evidence type="ECO:0000313" key="2">
    <source>
        <dbReference type="EMBL" id="PWU91248.1"/>
    </source>
</evidence>